<accession>A0A0J1H162</accession>
<gene>
    <name evidence="1" type="ORF">ABT56_11390</name>
</gene>
<dbReference type="PANTHER" id="PTHR34290:SF2">
    <property type="entry name" value="OS04G0668800 PROTEIN"/>
    <property type="match status" value="1"/>
</dbReference>
<dbReference type="AlphaFoldDB" id="A0A0J1H162"/>
<dbReference type="InterPro" id="IPR044691">
    <property type="entry name" value="DCC1_Trx"/>
</dbReference>
<dbReference type="STRING" id="1195763.ABT56_11390"/>
<evidence type="ECO:0008006" key="3">
    <source>
        <dbReference type="Google" id="ProtNLM"/>
    </source>
</evidence>
<dbReference type="RefSeq" id="WP_047878989.1">
    <property type="nucleotide sequence ID" value="NZ_LDOT01000013.1"/>
</dbReference>
<evidence type="ECO:0000313" key="2">
    <source>
        <dbReference type="Proteomes" id="UP000036097"/>
    </source>
</evidence>
<dbReference type="PANTHER" id="PTHR34290">
    <property type="entry name" value="SI:CH73-390P7.2"/>
    <property type="match status" value="1"/>
</dbReference>
<proteinExistence type="predicted"/>
<sequence length="151" mass="17241">MNKTLSQVSSTTPKNLTLFFDSSCPLCTKEMHLLKQADSNNLIEIEDILASDFTQRYPDIDPVKANIILHGRLKDGRLLLGLDATAKAWALTGKKTWVQWFRLPLIKPIADLGYKIFAKHRYRISYLLTGKYQTPPCKTCLLSGKHSEKRY</sequence>
<reference evidence="1 2" key="1">
    <citation type="submission" date="2015-05" db="EMBL/GenBank/DDBJ databases">
        <title>Photobacterium galathea sp. nov.</title>
        <authorList>
            <person name="Machado H."/>
            <person name="Gram L."/>
        </authorList>
    </citation>
    <scope>NUCLEOTIDE SEQUENCE [LARGE SCALE GENOMIC DNA]</scope>
    <source>
        <strain evidence="1 2">CGMCC 1.12159</strain>
    </source>
</reference>
<dbReference type="PATRIC" id="fig|1195763.3.peg.2396"/>
<dbReference type="InterPro" id="IPR007263">
    <property type="entry name" value="DCC1-like"/>
</dbReference>
<evidence type="ECO:0000313" key="1">
    <source>
        <dbReference type="EMBL" id="KLV05561.1"/>
    </source>
</evidence>
<dbReference type="OrthoDB" id="5294764at2"/>
<dbReference type="Pfam" id="PF04134">
    <property type="entry name" value="DCC1-like"/>
    <property type="match status" value="1"/>
</dbReference>
<organism evidence="1 2">
    <name type="scientific">Photobacterium aquae</name>
    <dbReference type="NCBI Taxonomy" id="1195763"/>
    <lineage>
        <taxon>Bacteria</taxon>
        <taxon>Pseudomonadati</taxon>
        <taxon>Pseudomonadota</taxon>
        <taxon>Gammaproteobacteria</taxon>
        <taxon>Vibrionales</taxon>
        <taxon>Vibrionaceae</taxon>
        <taxon>Photobacterium</taxon>
    </lineage>
</organism>
<dbReference type="EMBL" id="LDOT01000013">
    <property type="protein sequence ID" value="KLV05561.1"/>
    <property type="molecule type" value="Genomic_DNA"/>
</dbReference>
<keyword evidence="2" id="KW-1185">Reference proteome</keyword>
<protein>
    <recommendedName>
        <fullName evidence="3">Thiol-disulfide oxidoreductase</fullName>
    </recommendedName>
</protein>
<dbReference type="GO" id="GO:0015035">
    <property type="term" value="F:protein-disulfide reductase activity"/>
    <property type="evidence" value="ECO:0007669"/>
    <property type="project" value="InterPro"/>
</dbReference>
<dbReference type="Proteomes" id="UP000036097">
    <property type="component" value="Unassembled WGS sequence"/>
</dbReference>
<comment type="caution">
    <text evidence="1">The sequence shown here is derived from an EMBL/GenBank/DDBJ whole genome shotgun (WGS) entry which is preliminary data.</text>
</comment>
<name>A0A0J1H162_9GAMM</name>